<name>A0AAV8ZA18_9CUCU</name>
<dbReference type="GO" id="GO:0034472">
    <property type="term" value="P:snRNA 3'-end processing"/>
    <property type="evidence" value="ECO:0007669"/>
    <property type="project" value="TreeGrafter"/>
</dbReference>
<dbReference type="PANTHER" id="PTHR13532:SF3">
    <property type="entry name" value="INTEGRATOR COMPLEX SUBUNIT 14"/>
    <property type="match status" value="1"/>
</dbReference>
<dbReference type="GO" id="GO:0032039">
    <property type="term" value="C:integrator complex"/>
    <property type="evidence" value="ECO:0007669"/>
    <property type="project" value="InterPro"/>
</dbReference>
<dbReference type="Proteomes" id="UP001162162">
    <property type="component" value="Unassembled WGS sequence"/>
</dbReference>
<dbReference type="InterPro" id="IPR039841">
    <property type="entry name" value="INTS14"/>
</dbReference>
<evidence type="ECO:0000313" key="3">
    <source>
        <dbReference type="Proteomes" id="UP001162162"/>
    </source>
</evidence>
<dbReference type="Pfam" id="PF19435">
    <property type="entry name" value="IntS14_b-barrel"/>
    <property type="match status" value="1"/>
</dbReference>
<dbReference type="PANTHER" id="PTHR13532">
    <property type="match status" value="1"/>
</dbReference>
<reference evidence="2" key="1">
    <citation type="journal article" date="2023" name="Insect Mol. Biol.">
        <title>Genome sequencing provides insights into the evolution of gene families encoding plant cell wall-degrading enzymes in longhorned beetles.</title>
        <authorList>
            <person name="Shin N.R."/>
            <person name="Okamura Y."/>
            <person name="Kirsch R."/>
            <person name="Pauchet Y."/>
        </authorList>
    </citation>
    <scope>NUCLEOTIDE SEQUENCE</scope>
    <source>
        <strain evidence="2">AMC_N1</strain>
    </source>
</reference>
<comment type="caution">
    <text evidence="2">The sequence shown here is derived from an EMBL/GenBank/DDBJ whole genome shotgun (WGS) entry which is preliminary data.</text>
</comment>
<proteinExistence type="predicted"/>
<protein>
    <recommendedName>
        <fullName evidence="1">Integrator complex subunit 14 beta-barrel domain-containing protein</fullName>
    </recommendedName>
</protein>
<sequence length="246" mass="26928">MVAKPLYQRLIDLSGYDGSILVPDNLQGESNVTSLFHKLAEDMYTLFRGTLKCGNLESKVILSPAPVSYTKTTDFDCQTYHLSELIEVCGFISVGDVGSPMAVSRHLILPASATSKPENGALKTDVDVTDDDTTEEGKTPSFCVLLHGALKVENMAALVSLGDNWFGFVYSWADSKKKSNLMLTILTPGSDAVPWLGDLNNLGSARPIRRTKRAASPCARWRRGATPRTAWCGSGRRDSSPTYRRY</sequence>
<evidence type="ECO:0000313" key="2">
    <source>
        <dbReference type="EMBL" id="KAJ8960176.1"/>
    </source>
</evidence>
<dbReference type="InterPro" id="IPR045814">
    <property type="entry name" value="IntS14_b-barrel"/>
</dbReference>
<gene>
    <name evidence="2" type="ORF">NQ318_003899</name>
</gene>
<keyword evidence="3" id="KW-1185">Reference proteome</keyword>
<evidence type="ECO:0000259" key="1">
    <source>
        <dbReference type="Pfam" id="PF19435"/>
    </source>
</evidence>
<accession>A0AAV8ZA18</accession>
<feature type="domain" description="Integrator complex subunit 14 beta-barrel" evidence="1">
    <location>
        <begin position="44"/>
        <end position="189"/>
    </location>
</feature>
<dbReference type="AlphaFoldDB" id="A0AAV8ZA18"/>
<dbReference type="EMBL" id="JAPWTK010000009">
    <property type="protein sequence ID" value="KAJ8960176.1"/>
    <property type="molecule type" value="Genomic_DNA"/>
</dbReference>
<organism evidence="2 3">
    <name type="scientific">Aromia moschata</name>
    <dbReference type="NCBI Taxonomy" id="1265417"/>
    <lineage>
        <taxon>Eukaryota</taxon>
        <taxon>Metazoa</taxon>
        <taxon>Ecdysozoa</taxon>
        <taxon>Arthropoda</taxon>
        <taxon>Hexapoda</taxon>
        <taxon>Insecta</taxon>
        <taxon>Pterygota</taxon>
        <taxon>Neoptera</taxon>
        <taxon>Endopterygota</taxon>
        <taxon>Coleoptera</taxon>
        <taxon>Polyphaga</taxon>
        <taxon>Cucujiformia</taxon>
        <taxon>Chrysomeloidea</taxon>
        <taxon>Cerambycidae</taxon>
        <taxon>Cerambycinae</taxon>
        <taxon>Callichromatini</taxon>
        <taxon>Aromia</taxon>
    </lineage>
</organism>